<dbReference type="EMBL" id="JACIDJ010000001">
    <property type="protein sequence ID" value="MBB3897431.1"/>
    <property type="molecule type" value="Genomic_DNA"/>
</dbReference>
<dbReference type="Proteomes" id="UP000553193">
    <property type="component" value="Unassembled WGS sequence"/>
</dbReference>
<comment type="caution">
    <text evidence="1">The sequence shown here is derived from an EMBL/GenBank/DDBJ whole genome shotgun (WGS) entry which is preliminary data.</text>
</comment>
<accession>A0A840A8A2</accession>
<evidence type="ECO:0000313" key="1">
    <source>
        <dbReference type="EMBL" id="MBB3897431.1"/>
    </source>
</evidence>
<evidence type="ECO:0000313" key="2">
    <source>
        <dbReference type="Proteomes" id="UP000553193"/>
    </source>
</evidence>
<keyword evidence="2" id="KW-1185">Reference proteome</keyword>
<dbReference type="RefSeq" id="WP_184382349.1">
    <property type="nucleotide sequence ID" value="NZ_JACIDJ010000001.1"/>
</dbReference>
<protein>
    <submittedName>
        <fullName evidence="1">Uncharacterized protein</fullName>
    </submittedName>
</protein>
<reference evidence="1 2" key="1">
    <citation type="submission" date="2020-08" db="EMBL/GenBank/DDBJ databases">
        <title>Genomic Encyclopedia of Type Strains, Phase IV (KMG-IV): sequencing the most valuable type-strain genomes for metagenomic binning, comparative biology and taxonomic classification.</title>
        <authorList>
            <person name="Goeker M."/>
        </authorList>
    </citation>
    <scope>NUCLEOTIDE SEQUENCE [LARGE SCALE GENOMIC DNA]</scope>
    <source>
        <strain evidence="1 2">DSM 19979</strain>
    </source>
</reference>
<proteinExistence type="predicted"/>
<dbReference type="AlphaFoldDB" id="A0A840A8A2"/>
<organism evidence="1 2">
    <name type="scientific">Roseococcus suduntuyensis</name>
    <dbReference type="NCBI Taxonomy" id="455361"/>
    <lineage>
        <taxon>Bacteria</taxon>
        <taxon>Pseudomonadati</taxon>
        <taxon>Pseudomonadota</taxon>
        <taxon>Alphaproteobacteria</taxon>
        <taxon>Acetobacterales</taxon>
        <taxon>Roseomonadaceae</taxon>
        <taxon>Roseococcus</taxon>
    </lineage>
</organism>
<name>A0A840A8A2_9PROT</name>
<sequence length="48" mass="5373">MFRRPILTLILLLLLGAAGAVLWFAAFPPPVTPTAVERIIPNDRFQVR</sequence>
<gene>
    <name evidence="1" type="ORF">GGQ83_000857</name>
</gene>